<evidence type="ECO:0000256" key="4">
    <source>
        <dbReference type="ARBA" id="ARBA00022676"/>
    </source>
</evidence>
<evidence type="ECO:0000313" key="13">
    <source>
        <dbReference type="EMBL" id="MBB3022628.1"/>
    </source>
</evidence>
<evidence type="ECO:0000313" key="14">
    <source>
        <dbReference type="Proteomes" id="UP000568050"/>
    </source>
</evidence>
<dbReference type="GO" id="GO:0012505">
    <property type="term" value="C:endomembrane system"/>
    <property type="evidence" value="ECO:0007669"/>
    <property type="project" value="UniProtKB-SubCell"/>
</dbReference>
<feature type="transmembrane region" description="Helical" evidence="10">
    <location>
        <begin position="382"/>
        <end position="400"/>
    </location>
</feature>
<dbReference type="PANTHER" id="PTHR10050:SF46">
    <property type="entry name" value="PROTEIN O-MANNOSYL-TRANSFERASE 2"/>
    <property type="match status" value="1"/>
</dbReference>
<keyword evidence="6 10" id="KW-0812">Transmembrane</keyword>
<evidence type="ECO:0000256" key="6">
    <source>
        <dbReference type="ARBA" id="ARBA00022692"/>
    </source>
</evidence>
<evidence type="ECO:0000256" key="3">
    <source>
        <dbReference type="ARBA" id="ARBA00007222"/>
    </source>
</evidence>
<comment type="pathway">
    <text evidence="2 10">Protein modification; protein glycosylation.</text>
</comment>
<dbReference type="RefSeq" id="WP_183374832.1">
    <property type="nucleotide sequence ID" value="NZ_CBCSFZ010000019.1"/>
</dbReference>
<comment type="similarity">
    <text evidence="3 10">Belongs to the glycosyltransferase 39 family.</text>
</comment>
<evidence type="ECO:0000256" key="9">
    <source>
        <dbReference type="ARBA" id="ARBA00093617"/>
    </source>
</evidence>
<evidence type="ECO:0000259" key="12">
    <source>
        <dbReference type="Pfam" id="PF16192"/>
    </source>
</evidence>
<keyword evidence="10" id="KW-1003">Cell membrane</keyword>
<evidence type="ECO:0000256" key="10">
    <source>
        <dbReference type="RuleBase" id="RU367007"/>
    </source>
</evidence>
<feature type="transmembrane region" description="Helical" evidence="10">
    <location>
        <begin position="150"/>
        <end position="168"/>
    </location>
</feature>
<dbReference type="InterPro" id="IPR032421">
    <property type="entry name" value="PMT_4TMC"/>
</dbReference>
<evidence type="ECO:0000256" key="7">
    <source>
        <dbReference type="ARBA" id="ARBA00022989"/>
    </source>
</evidence>
<feature type="domain" description="Protein O-mannosyl-transferase C-terminal four TM" evidence="12">
    <location>
        <begin position="317"/>
        <end position="532"/>
    </location>
</feature>
<feature type="transmembrane region" description="Helical" evidence="10">
    <location>
        <begin position="229"/>
        <end position="247"/>
    </location>
</feature>
<dbReference type="PANTHER" id="PTHR10050">
    <property type="entry name" value="DOLICHYL-PHOSPHATE-MANNOSE--PROTEIN MANNOSYLTRANSFERASE"/>
    <property type="match status" value="1"/>
</dbReference>
<evidence type="ECO:0000256" key="8">
    <source>
        <dbReference type="ARBA" id="ARBA00023136"/>
    </source>
</evidence>
<dbReference type="InterPro" id="IPR027005">
    <property type="entry name" value="PMT-like"/>
</dbReference>
<feature type="domain" description="ArnT-like N-terminal" evidence="11">
    <location>
        <begin position="35"/>
        <end position="271"/>
    </location>
</feature>
<feature type="transmembrane region" description="Helical" evidence="10">
    <location>
        <begin position="22"/>
        <end position="42"/>
    </location>
</feature>
<keyword evidence="14" id="KW-1185">Reference proteome</keyword>
<dbReference type="AlphaFoldDB" id="A0A839QSJ4"/>
<comment type="subcellular location">
    <subcellularLocation>
        <location evidence="10">Cell membrane</location>
    </subcellularLocation>
    <subcellularLocation>
        <location evidence="1">Endomembrane system</location>
        <topology evidence="1">Multi-pass membrane protein</topology>
    </subcellularLocation>
</comment>
<feature type="transmembrane region" description="Helical" evidence="10">
    <location>
        <begin position="407"/>
        <end position="423"/>
    </location>
</feature>
<dbReference type="InterPro" id="IPR003342">
    <property type="entry name" value="ArnT-like_N"/>
</dbReference>
<keyword evidence="4 10" id="KW-0328">Glycosyltransferase</keyword>
<dbReference type="Pfam" id="PF16192">
    <property type="entry name" value="PMT_4TMC"/>
    <property type="match status" value="1"/>
</dbReference>
<name>A0A839QSJ4_9MICO</name>
<keyword evidence="5 10" id="KW-0808">Transferase</keyword>
<organism evidence="13 14">
    <name type="scientific">Helcobacillus massiliensis</name>
    <dbReference type="NCBI Taxonomy" id="521392"/>
    <lineage>
        <taxon>Bacteria</taxon>
        <taxon>Bacillati</taxon>
        <taxon>Actinomycetota</taxon>
        <taxon>Actinomycetes</taxon>
        <taxon>Micrococcales</taxon>
        <taxon>Dermabacteraceae</taxon>
        <taxon>Helcobacillus</taxon>
    </lineage>
</organism>
<keyword evidence="8 10" id="KW-0472">Membrane</keyword>
<evidence type="ECO:0000256" key="1">
    <source>
        <dbReference type="ARBA" id="ARBA00004127"/>
    </source>
</evidence>
<protein>
    <recommendedName>
        <fullName evidence="9 10">Polyprenol-phosphate-mannose--protein mannosyltransferase</fullName>
        <ecNumber evidence="10">2.4.1.-</ecNumber>
    </recommendedName>
</protein>
<feature type="transmembrane region" description="Helical" evidence="10">
    <location>
        <begin position="429"/>
        <end position="453"/>
    </location>
</feature>
<dbReference type="EC" id="2.4.1.-" evidence="10"/>
<comment type="caution">
    <text evidence="13">The sequence shown here is derived from an EMBL/GenBank/DDBJ whole genome shotgun (WGS) entry which is preliminary data.</text>
</comment>
<accession>A0A839QSJ4</accession>
<dbReference type="UniPathway" id="UPA00378"/>
<feature type="transmembrane region" description="Helical" evidence="10">
    <location>
        <begin position="122"/>
        <end position="143"/>
    </location>
</feature>
<gene>
    <name evidence="13" type="ORF">FHX50_000876</name>
</gene>
<comment type="function">
    <text evidence="10">Protein O-mannosyltransferase that catalyzes the transfer of a single mannose residue from a polyprenol phospho-mannosyl lipidic donor to the hydroxyl group of selected serine and threonine residues in acceptor proteins.</text>
</comment>
<feature type="transmembrane region" description="Helical" evidence="10">
    <location>
        <begin position="174"/>
        <end position="192"/>
    </location>
</feature>
<evidence type="ECO:0000256" key="2">
    <source>
        <dbReference type="ARBA" id="ARBA00004922"/>
    </source>
</evidence>
<proteinExistence type="inferred from homology"/>
<evidence type="ECO:0000256" key="5">
    <source>
        <dbReference type="ARBA" id="ARBA00022679"/>
    </source>
</evidence>
<dbReference type="Proteomes" id="UP000568050">
    <property type="component" value="Unassembled WGS sequence"/>
</dbReference>
<feature type="transmembrane region" description="Helical" evidence="10">
    <location>
        <begin position="490"/>
        <end position="513"/>
    </location>
</feature>
<feature type="transmembrane region" description="Helical" evidence="10">
    <location>
        <begin position="267"/>
        <end position="290"/>
    </location>
</feature>
<dbReference type="Pfam" id="PF02366">
    <property type="entry name" value="PMT"/>
    <property type="match status" value="1"/>
</dbReference>
<evidence type="ECO:0000259" key="11">
    <source>
        <dbReference type="Pfam" id="PF02366"/>
    </source>
</evidence>
<dbReference type="GO" id="GO:0004169">
    <property type="term" value="F:dolichyl-phosphate-mannose-protein mannosyltransferase activity"/>
    <property type="evidence" value="ECO:0007669"/>
    <property type="project" value="UniProtKB-UniRule"/>
</dbReference>
<keyword evidence="7 10" id="KW-1133">Transmembrane helix</keyword>
<sequence length="533" mass="58360">MSTATAPDSVGRTRAVHLPADAHTAVAAWITALLIGAFALMLRLHRLGAVKTLIFDETYYVKDGYTLTQRGVEMDWPENPNPAFEAGDVSTFLDSGAYVVHPPLGKWLIGLGQMALGADDPVGWRISAAVAGTISIIAAVLIVRRLLGSLLLGALTGFFMAIDGAHLVHSRTSLLDLFLMVFVLLAFGALLLDRDRADARIASGLPLGARGWRLTAGVLLGAACSVKWSGLYVLAFFGILTVVWDWMRRRRARDPHWFTRGFVRDAIPAFLQTVPVAALVYLASWTGWFVSDDGWGRRWAESNGHASAPGPVRALISWWHYHQEAYRFHVGLDSGHTYEASPLGWLLQLRPTLFLFTSSEHGQNGCTAQSCAEVITSVGNPVLWWAAALSIPVLLVTAVWRRDGRAAAILTGIGAGYLPWLMYLNRTVFTFYTIVFEPFMVMALVYVLGLLIGPRLLRARARRGKRAASPAGGAALFAAGDEKAAGRRQVGAAAAGSLTCLIILVSAFFWPVWTGEMIPYEQWQWRIWLDSWS</sequence>
<dbReference type="GO" id="GO:0005886">
    <property type="term" value="C:plasma membrane"/>
    <property type="evidence" value="ECO:0007669"/>
    <property type="project" value="UniProtKB-SubCell"/>
</dbReference>
<dbReference type="EMBL" id="JACHWP010000001">
    <property type="protein sequence ID" value="MBB3022628.1"/>
    <property type="molecule type" value="Genomic_DNA"/>
</dbReference>
<reference evidence="13 14" key="1">
    <citation type="submission" date="2020-08" db="EMBL/GenBank/DDBJ databases">
        <title>Sequencing the genomes of 1000 actinobacteria strains.</title>
        <authorList>
            <person name="Klenk H.-P."/>
        </authorList>
    </citation>
    <scope>NUCLEOTIDE SEQUENCE [LARGE SCALE GENOMIC DNA]</scope>
    <source>
        <strain evidence="13 14">DSM 23040</strain>
    </source>
</reference>